<dbReference type="Proteomes" id="UP000176682">
    <property type="component" value="Unassembled WGS sequence"/>
</dbReference>
<protein>
    <recommendedName>
        <fullName evidence="3">Transcription elongation factor GreA/GreB N-terminal domain-containing protein</fullName>
    </recommendedName>
</protein>
<name>A0A1F5FGC5_9BACT</name>
<gene>
    <name evidence="1" type="ORF">A2368_02140</name>
</gene>
<accession>A0A1F5FGC5</accession>
<evidence type="ECO:0008006" key="3">
    <source>
        <dbReference type="Google" id="ProtNLM"/>
    </source>
</evidence>
<proteinExistence type="predicted"/>
<comment type="caution">
    <text evidence="1">The sequence shown here is derived from an EMBL/GenBank/DDBJ whole genome shotgun (WGS) entry which is preliminary data.</text>
</comment>
<evidence type="ECO:0000313" key="1">
    <source>
        <dbReference type="EMBL" id="OGD78690.1"/>
    </source>
</evidence>
<dbReference type="AlphaFoldDB" id="A0A1F5FGC5"/>
<organism evidence="1 2">
    <name type="scientific">Candidatus Collierbacteria bacterium RIFOXYB1_FULL_49_13</name>
    <dbReference type="NCBI Taxonomy" id="1817728"/>
    <lineage>
        <taxon>Bacteria</taxon>
        <taxon>Candidatus Collieribacteriota</taxon>
    </lineage>
</organism>
<evidence type="ECO:0000313" key="2">
    <source>
        <dbReference type="Proteomes" id="UP000176682"/>
    </source>
</evidence>
<dbReference type="EMBL" id="MFAM01000039">
    <property type="protein sequence ID" value="OGD78690.1"/>
    <property type="molecule type" value="Genomic_DNA"/>
</dbReference>
<reference evidence="1 2" key="1">
    <citation type="journal article" date="2016" name="Nat. Commun.">
        <title>Thousands of microbial genomes shed light on interconnected biogeochemical processes in an aquifer system.</title>
        <authorList>
            <person name="Anantharaman K."/>
            <person name="Brown C.T."/>
            <person name="Hug L.A."/>
            <person name="Sharon I."/>
            <person name="Castelle C.J."/>
            <person name="Probst A.J."/>
            <person name="Thomas B.C."/>
            <person name="Singh A."/>
            <person name="Wilkins M.J."/>
            <person name="Karaoz U."/>
            <person name="Brodie E.L."/>
            <person name="Williams K.H."/>
            <person name="Hubbard S.S."/>
            <person name="Banfield J.F."/>
        </authorList>
    </citation>
    <scope>NUCLEOTIDE SEQUENCE [LARGE SCALE GENOMIC DNA]</scope>
</reference>
<sequence length="73" mass="8356">MDKINKIRESLRVAEAEMKRWNKAIGEAAGTNSDWHDNAGYDYACAQFELYQSLVSQLKLELQAALQQPKKIK</sequence>